<protein>
    <submittedName>
        <fullName evidence="1">Uncharacterized protein</fullName>
    </submittedName>
</protein>
<gene>
    <name evidence="1" type="ORF">JI750_03465</name>
</gene>
<keyword evidence="2" id="KW-1185">Reference proteome</keyword>
<sequence>MRYSVEIIFGKDQIRKYNNNEAFNDFEKTVNFKKYTFETQVQRNSFYKGMSETIGWMEFEVVKEFEENDQIGIEKKEEDRFDYWSFIQKFYPKYHQCNSVLLSEILTKKLDGEEISQEDEEYIRDWDVRNELLEIDKELLCKAFENYFTIMYPEK</sequence>
<proteinExistence type="predicted"/>
<reference evidence="1 2" key="1">
    <citation type="submission" date="2021-01" db="EMBL/GenBank/DDBJ databases">
        <title>Genome seq and assembly of Flavobacterium sp. GN10.</title>
        <authorList>
            <person name="Chhetri G."/>
        </authorList>
    </citation>
    <scope>NUCLEOTIDE SEQUENCE [LARGE SCALE GENOMIC DNA]</scope>
    <source>
        <strain evidence="1 2">GN10</strain>
    </source>
</reference>
<dbReference type="EMBL" id="JAERSF010000001">
    <property type="protein sequence ID" value="MBL0735928.1"/>
    <property type="molecule type" value="Genomic_DNA"/>
</dbReference>
<dbReference type="Proteomes" id="UP000603728">
    <property type="component" value="Unassembled WGS sequence"/>
</dbReference>
<dbReference type="RefSeq" id="WP_201998981.1">
    <property type="nucleotide sequence ID" value="NZ_JAERSF010000001.1"/>
</dbReference>
<evidence type="ECO:0000313" key="1">
    <source>
        <dbReference type="EMBL" id="MBL0735928.1"/>
    </source>
</evidence>
<organism evidence="1 2">
    <name type="scientific">Flavobacterium tagetis</name>
    <dbReference type="NCBI Taxonomy" id="2801336"/>
    <lineage>
        <taxon>Bacteria</taxon>
        <taxon>Pseudomonadati</taxon>
        <taxon>Bacteroidota</taxon>
        <taxon>Flavobacteriia</taxon>
        <taxon>Flavobacteriales</taxon>
        <taxon>Flavobacteriaceae</taxon>
        <taxon>Flavobacterium</taxon>
    </lineage>
</organism>
<evidence type="ECO:0000313" key="2">
    <source>
        <dbReference type="Proteomes" id="UP000603728"/>
    </source>
</evidence>
<name>A0ABS1K9G9_9FLAO</name>
<comment type="caution">
    <text evidence="1">The sequence shown here is derived from an EMBL/GenBank/DDBJ whole genome shotgun (WGS) entry which is preliminary data.</text>
</comment>
<accession>A0ABS1K9G9</accession>